<reference evidence="2 3" key="1">
    <citation type="submission" date="2013-07" db="EMBL/GenBank/DDBJ databases">
        <authorList>
            <consortium name="DOE Joint Genome Institute"/>
            <person name="Reeve W."/>
            <person name="Huntemann M."/>
            <person name="Han J."/>
            <person name="Chen A."/>
            <person name="Kyrpides N."/>
            <person name="Mavromatis K."/>
            <person name="Markowitz V."/>
            <person name="Palaniappan K."/>
            <person name="Ivanova N."/>
            <person name="Schaumberg A."/>
            <person name="Pati A."/>
            <person name="Liolios K."/>
            <person name="Nordberg H.P."/>
            <person name="Cantor M.N."/>
            <person name="Hua S.X."/>
            <person name="Woyke T."/>
        </authorList>
    </citation>
    <scope>NUCLEOTIDE SEQUENCE [LARGE SCALE GENOMIC DNA]</scope>
    <source>
        <strain evidence="2 3">DSM 43889</strain>
    </source>
</reference>
<gene>
    <name evidence="2" type="ORF">G443_001670</name>
</gene>
<evidence type="ECO:0000313" key="2">
    <source>
        <dbReference type="EMBL" id="MCP2331400.1"/>
    </source>
</evidence>
<protein>
    <recommendedName>
        <fullName evidence="1">DUF397 domain-containing protein</fullName>
    </recommendedName>
</protein>
<dbReference type="InterPro" id="IPR007278">
    <property type="entry name" value="DUF397"/>
</dbReference>
<dbReference type="EMBL" id="AUBJ02000001">
    <property type="protein sequence ID" value="MCP2331400.1"/>
    <property type="molecule type" value="Genomic_DNA"/>
</dbReference>
<dbReference type="Pfam" id="PF04149">
    <property type="entry name" value="DUF397"/>
    <property type="match status" value="1"/>
</dbReference>
<evidence type="ECO:0000259" key="1">
    <source>
        <dbReference type="Pfam" id="PF04149"/>
    </source>
</evidence>
<name>A0ABT1JFY5_ACTCY</name>
<dbReference type="RefSeq" id="WP_081715432.1">
    <property type="nucleotide sequence ID" value="NZ_AUBJ02000001.1"/>
</dbReference>
<proteinExistence type="predicted"/>
<evidence type="ECO:0000313" key="3">
    <source>
        <dbReference type="Proteomes" id="UP000791080"/>
    </source>
</evidence>
<keyword evidence="3" id="KW-1185">Reference proteome</keyword>
<sequence length="66" mass="7181">MSELATILRRWRKPRRSSNGANNCVEIGSAPGLVGIRDTKNRAGGTLVVTRHAFSSFVTAIKADRL</sequence>
<dbReference type="Proteomes" id="UP000791080">
    <property type="component" value="Unassembled WGS sequence"/>
</dbReference>
<organism evidence="2 3">
    <name type="scientific">Actinoalloteichus caeruleus DSM 43889</name>
    <dbReference type="NCBI Taxonomy" id="1120930"/>
    <lineage>
        <taxon>Bacteria</taxon>
        <taxon>Bacillati</taxon>
        <taxon>Actinomycetota</taxon>
        <taxon>Actinomycetes</taxon>
        <taxon>Pseudonocardiales</taxon>
        <taxon>Pseudonocardiaceae</taxon>
        <taxon>Actinoalloteichus</taxon>
        <taxon>Actinoalloteichus cyanogriseus</taxon>
    </lineage>
</organism>
<comment type="caution">
    <text evidence="2">The sequence shown here is derived from an EMBL/GenBank/DDBJ whole genome shotgun (WGS) entry which is preliminary data.</text>
</comment>
<accession>A0ABT1JFY5</accession>
<feature type="domain" description="DUF397" evidence="1">
    <location>
        <begin position="10"/>
        <end position="62"/>
    </location>
</feature>
<reference evidence="2 3" key="2">
    <citation type="submission" date="2022-06" db="EMBL/GenBank/DDBJ databases">
        <title>Genomic Encyclopedia of Type Strains, Phase I: the one thousand microbial genomes (KMG-I) project.</title>
        <authorList>
            <person name="Kyrpides N."/>
        </authorList>
    </citation>
    <scope>NUCLEOTIDE SEQUENCE [LARGE SCALE GENOMIC DNA]</scope>
    <source>
        <strain evidence="2 3">DSM 43889</strain>
    </source>
</reference>